<dbReference type="RefSeq" id="XP_030528614.1">
    <property type="nucleotide sequence ID" value="XM_030672754.2"/>
</dbReference>
<dbReference type="InterPro" id="IPR052586">
    <property type="entry name" value="ASCC2"/>
</dbReference>
<dbReference type="PANTHER" id="PTHR21494">
    <property type="entry name" value="ACTIVATING SIGNAL COINTEGRATOR 1 COMPLEX SUBUNIT 2 ASC-1 COMPLEX SUBUNIT P100"/>
    <property type="match status" value="1"/>
</dbReference>
<evidence type="ECO:0000259" key="2">
    <source>
        <dbReference type="PROSITE" id="PS51140"/>
    </source>
</evidence>
<accession>A0A8B8P229</accession>
<proteinExistence type="predicted"/>
<dbReference type="PANTHER" id="PTHR21494:SF0">
    <property type="entry name" value="ACTIVATING SIGNAL COINTEGRATOR 1 COMPLEX SUBUNIT 2"/>
    <property type="match status" value="1"/>
</dbReference>
<feature type="compositionally biased region" description="Gly residues" evidence="1">
    <location>
        <begin position="635"/>
        <end position="649"/>
    </location>
</feature>
<feature type="region of interest" description="Disordered" evidence="1">
    <location>
        <begin position="495"/>
        <end position="524"/>
    </location>
</feature>
<reference evidence="4" key="2">
    <citation type="submission" date="2025-08" db="UniProtKB">
        <authorList>
            <consortium name="RefSeq"/>
        </authorList>
    </citation>
    <scope>IDENTIFICATION</scope>
    <source>
        <tissue evidence="4">Leaf</tissue>
    </source>
</reference>
<dbReference type="CDD" id="cd14364">
    <property type="entry name" value="CUE_ASCC2"/>
    <property type="match status" value="1"/>
</dbReference>
<protein>
    <submittedName>
        <fullName evidence="4">Activating signal cointegrator 1 complex subunit 2 isoform X2</fullName>
    </submittedName>
</protein>
<feature type="region of interest" description="Disordered" evidence="1">
    <location>
        <begin position="581"/>
        <end position="668"/>
    </location>
</feature>
<dbReference type="InterPro" id="IPR041800">
    <property type="entry name" value="ASCC2_CUE"/>
</dbReference>
<keyword evidence="3" id="KW-1185">Reference proteome</keyword>
<feature type="domain" description="CUE" evidence="2">
    <location>
        <begin position="312"/>
        <end position="355"/>
    </location>
</feature>
<feature type="region of interest" description="Disordered" evidence="1">
    <location>
        <begin position="366"/>
        <end position="455"/>
    </location>
</feature>
<name>A0A8B8P229_9MYRT</name>
<dbReference type="GO" id="GO:0043130">
    <property type="term" value="F:ubiquitin binding"/>
    <property type="evidence" value="ECO:0007669"/>
    <property type="project" value="InterPro"/>
</dbReference>
<dbReference type="SUPFAM" id="SSF46934">
    <property type="entry name" value="UBA-like"/>
    <property type="match status" value="1"/>
</dbReference>
<organism evidence="3 4">
    <name type="scientific">Rhodamnia argentea</name>
    <dbReference type="NCBI Taxonomy" id="178133"/>
    <lineage>
        <taxon>Eukaryota</taxon>
        <taxon>Viridiplantae</taxon>
        <taxon>Streptophyta</taxon>
        <taxon>Embryophyta</taxon>
        <taxon>Tracheophyta</taxon>
        <taxon>Spermatophyta</taxon>
        <taxon>Magnoliopsida</taxon>
        <taxon>eudicotyledons</taxon>
        <taxon>Gunneridae</taxon>
        <taxon>Pentapetalae</taxon>
        <taxon>rosids</taxon>
        <taxon>malvids</taxon>
        <taxon>Myrtales</taxon>
        <taxon>Myrtaceae</taxon>
        <taxon>Myrtoideae</taxon>
        <taxon>Myrteae</taxon>
        <taxon>Australasian group</taxon>
        <taxon>Rhodamnia</taxon>
    </lineage>
</organism>
<dbReference type="Proteomes" id="UP000827889">
    <property type="component" value="Chromosome 2"/>
</dbReference>
<dbReference type="OrthoDB" id="5577209at2759"/>
<feature type="compositionally biased region" description="Basic and acidic residues" evidence="1">
    <location>
        <begin position="439"/>
        <end position="453"/>
    </location>
</feature>
<feature type="compositionally biased region" description="Polar residues" evidence="1">
    <location>
        <begin position="495"/>
        <end position="504"/>
    </location>
</feature>
<dbReference type="InterPro" id="IPR009060">
    <property type="entry name" value="UBA-like_sf"/>
</dbReference>
<evidence type="ECO:0000256" key="1">
    <source>
        <dbReference type="SAM" id="MobiDB-lite"/>
    </source>
</evidence>
<dbReference type="Gene3D" id="1.10.8.10">
    <property type="entry name" value="DNA helicase RuvA subunit, C-terminal domain"/>
    <property type="match status" value="1"/>
</dbReference>
<gene>
    <name evidence="4" type="primary">LOC115739587</name>
</gene>
<dbReference type="GeneID" id="115739587"/>
<feature type="compositionally biased region" description="Polar residues" evidence="1">
    <location>
        <begin position="371"/>
        <end position="380"/>
    </location>
</feature>
<evidence type="ECO:0000313" key="4">
    <source>
        <dbReference type="RefSeq" id="XP_030528614.1"/>
    </source>
</evidence>
<sequence>MIMKEKKLLDLPKLLDICAIYGHENEDLTRLLVCNALKVQPWIRDNLINMVSHFLSIVQTMYDRCSASLELLFSSGSHEDHVVNQHCSDFLEVMDFMNDAISSMDAFVNAYKLAGVLFSYPVETSYGNEELLLTLVKLHDSFLPSLRKGFRVIFSSREDSAKSTISISLKMLSMRIVAFGWKLLDACYLSDDLFEDGQYMPAATKIFPAKVEDPIIRADIVIQTFRELNNFSLQEQGSQNVETFLQSVEKNCQVMSRLRSLQDGGWINMDEEQFQYLSGILMSYLHTSSKESHHAPASKTSKEVQLDENSAIMESKISQIRDLFPAYGRGYLAACLEVYDENPEEVIQRILEGTLHEDLQSLDPSLETIPIQKTTPTLESNNKGKGKVNDKGKGKLSESVFAPSSHAVPLVQEQRDGGSSLSSSYSAGRYVRKSQSDTPDSKILDHRNEKDSARTSALISQYEYEDEYDDSFDDLGLGGVESGFGENEILGDKISTSLGKSSGADSGRPVQDTQNAKWGSRRKPQYYVKDGKNYSYKVEGSIAVANAGEASLVTQAQSELIYGLGRGGNLPLGAVKKLVESQNERESHSDFPVTEGRGGSSNSRGRGRRGGGRYKELNEQEDSERSDASEANTRGGSGNQRGRGRGGGRNYYRKDRAMNKHFSGLGGY</sequence>
<reference evidence="3" key="1">
    <citation type="submission" date="2025-05" db="UniProtKB">
        <authorList>
            <consortium name="RefSeq"/>
        </authorList>
    </citation>
    <scope>NUCLEOTIDE SEQUENCE [LARGE SCALE GENOMIC DNA]</scope>
</reference>
<dbReference type="PROSITE" id="PS51140">
    <property type="entry name" value="CUE"/>
    <property type="match status" value="1"/>
</dbReference>
<dbReference type="AlphaFoldDB" id="A0A8B8P229"/>
<evidence type="ECO:0000313" key="3">
    <source>
        <dbReference type="Proteomes" id="UP000827889"/>
    </source>
</evidence>
<feature type="compositionally biased region" description="Basic and acidic residues" evidence="1">
    <location>
        <begin position="387"/>
        <end position="396"/>
    </location>
</feature>
<feature type="compositionally biased region" description="Basic and acidic residues" evidence="1">
    <location>
        <begin position="613"/>
        <end position="628"/>
    </location>
</feature>
<dbReference type="SMART" id="SM00546">
    <property type="entry name" value="CUE"/>
    <property type="match status" value="1"/>
</dbReference>
<dbReference type="Pfam" id="PF02845">
    <property type="entry name" value="CUE"/>
    <property type="match status" value="1"/>
</dbReference>
<dbReference type="InterPro" id="IPR003892">
    <property type="entry name" value="CUE"/>
</dbReference>